<dbReference type="RefSeq" id="XP_025599525.1">
    <property type="nucleotide sequence ID" value="XM_025739562.1"/>
</dbReference>
<accession>A0A316ZD51</accession>
<feature type="compositionally biased region" description="Low complexity" evidence="5">
    <location>
        <begin position="791"/>
        <end position="806"/>
    </location>
</feature>
<dbReference type="Gene3D" id="3.30.470.160">
    <property type="entry name" value="Inositol polyphosphate kinase"/>
    <property type="match status" value="1"/>
</dbReference>
<dbReference type="InterPro" id="IPR038286">
    <property type="entry name" value="IPK_sf"/>
</dbReference>
<evidence type="ECO:0000256" key="2">
    <source>
        <dbReference type="ARBA" id="ARBA00022679"/>
    </source>
</evidence>
<dbReference type="EMBL" id="KZ819288">
    <property type="protein sequence ID" value="PWN99246.1"/>
    <property type="molecule type" value="Genomic_DNA"/>
</dbReference>
<name>A0A316ZD51_9BASI</name>
<feature type="compositionally biased region" description="Low complexity" evidence="5">
    <location>
        <begin position="952"/>
        <end position="966"/>
    </location>
</feature>
<evidence type="ECO:0000256" key="4">
    <source>
        <dbReference type="RuleBase" id="RU363090"/>
    </source>
</evidence>
<feature type="compositionally biased region" description="Basic and acidic residues" evidence="5">
    <location>
        <begin position="118"/>
        <end position="131"/>
    </location>
</feature>
<feature type="compositionally biased region" description="Acidic residues" evidence="5">
    <location>
        <begin position="515"/>
        <end position="527"/>
    </location>
</feature>
<feature type="compositionally biased region" description="Basic residues" evidence="5">
    <location>
        <begin position="928"/>
        <end position="940"/>
    </location>
</feature>
<dbReference type="GO" id="GO:0005634">
    <property type="term" value="C:nucleus"/>
    <property type="evidence" value="ECO:0007669"/>
    <property type="project" value="TreeGrafter"/>
</dbReference>
<reference evidence="6 7" key="1">
    <citation type="journal article" date="2018" name="Mol. Biol. Evol.">
        <title>Broad Genomic Sampling Reveals a Smut Pathogenic Ancestry of the Fungal Clade Ustilaginomycotina.</title>
        <authorList>
            <person name="Kijpornyongpan T."/>
            <person name="Mondo S.J."/>
            <person name="Barry K."/>
            <person name="Sandor L."/>
            <person name="Lee J."/>
            <person name="Lipzen A."/>
            <person name="Pangilinan J."/>
            <person name="LaButti K."/>
            <person name="Hainaut M."/>
            <person name="Henrissat B."/>
            <person name="Grigoriev I.V."/>
            <person name="Spatafora J.W."/>
            <person name="Aime M.C."/>
        </authorList>
    </citation>
    <scope>NUCLEOTIDE SEQUENCE [LARGE SCALE GENOMIC DNA]</scope>
    <source>
        <strain evidence="6 7">MCA 4186</strain>
    </source>
</reference>
<keyword evidence="3 4" id="KW-0418">Kinase</keyword>
<protein>
    <recommendedName>
        <fullName evidence="4">Kinase</fullName>
        <ecNumber evidence="4">2.7.-.-</ecNumber>
    </recommendedName>
</protein>
<feature type="region of interest" description="Disordered" evidence="5">
    <location>
        <begin position="1"/>
        <end position="299"/>
    </location>
</feature>
<dbReference type="GO" id="GO:0005737">
    <property type="term" value="C:cytoplasm"/>
    <property type="evidence" value="ECO:0007669"/>
    <property type="project" value="TreeGrafter"/>
</dbReference>
<dbReference type="GO" id="GO:0000824">
    <property type="term" value="F:inositol-1,4,5,6-tetrakisphosphate 3-kinase activity"/>
    <property type="evidence" value="ECO:0007669"/>
    <property type="project" value="TreeGrafter"/>
</dbReference>
<dbReference type="InterPro" id="IPR005522">
    <property type="entry name" value="IPK"/>
</dbReference>
<feature type="compositionally biased region" description="Basic and acidic residues" evidence="5">
    <location>
        <begin position="145"/>
        <end position="157"/>
    </location>
</feature>
<evidence type="ECO:0000313" key="6">
    <source>
        <dbReference type="EMBL" id="PWN99246.1"/>
    </source>
</evidence>
<feature type="compositionally biased region" description="Acidic residues" evidence="5">
    <location>
        <begin position="278"/>
        <end position="289"/>
    </location>
</feature>
<dbReference type="STRING" id="58919.A0A316ZD51"/>
<feature type="compositionally biased region" description="Basic and acidic residues" evidence="5">
    <location>
        <begin position="1115"/>
        <end position="1128"/>
    </location>
</feature>
<evidence type="ECO:0000256" key="3">
    <source>
        <dbReference type="ARBA" id="ARBA00022777"/>
    </source>
</evidence>
<gene>
    <name evidence="6" type="ORF">FA09DRAFT_223682</name>
</gene>
<organism evidence="6 7">
    <name type="scientific">Tilletiopsis washingtonensis</name>
    <dbReference type="NCBI Taxonomy" id="58919"/>
    <lineage>
        <taxon>Eukaryota</taxon>
        <taxon>Fungi</taxon>
        <taxon>Dikarya</taxon>
        <taxon>Basidiomycota</taxon>
        <taxon>Ustilaginomycotina</taxon>
        <taxon>Exobasidiomycetes</taxon>
        <taxon>Entylomatales</taxon>
        <taxon>Entylomatales incertae sedis</taxon>
        <taxon>Tilletiopsis</taxon>
    </lineage>
</organism>
<feature type="compositionally biased region" description="Low complexity" evidence="5">
    <location>
        <begin position="1419"/>
        <end position="1436"/>
    </location>
</feature>
<keyword evidence="2 4" id="KW-0808">Transferase</keyword>
<dbReference type="Pfam" id="PF03770">
    <property type="entry name" value="IPK"/>
    <property type="match status" value="1"/>
</dbReference>
<dbReference type="PANTHER" id="PTHR12400:SF21">
    <property type="entry name" value="KINASE"/>
    <property type="match status" value="1"/>
</dbReference>
<dbReference type="GO" id="GO:0032958">
    <property type="term" value="P:inositol phosphate biosynthetic process"/>
    <property type="evidence" value="ECO:0007669"/>
    <property type="project" value="InterPro"/>
</dbReference>
<comment type="similarity">
    <text evidence="1 4">Belongs to the inositol phosphokinase (IPK) family.</text>
</comment>
<dbReference type="Proteomes" id="UP000245946">
    <property type="component" value="Unassembled WGS sequence"/>
</dbReference>
<feature type="region of interest" description="Disordered" evidence="5">
    <location>
        <begin position="1419"/>
        <end position="1447"/>
    </location>
</feature>
<proteinExistence type="inferred from homology"/>
<feature type="compositionally biased region" description="Basic and acidic residues" evidence="5">
    <location>
        <begin position="180"/>
        <end position="192"/>
    </location>
</feature>
<dbReference type="EC" id="2.7.-.-" evidence="4"/>
<feature type="compositionally biased region" description="Polar residues" evidence="5">
    <location>
        <begin position="324"/>
        <end position="333"/>
    </location>
</feature>
<feature type="compositionally biased region" description="Polar residues" evidence="5">
    <location>
        <begin position="223"/>
        <end position="247"/>
    </location>
</feature>
<dbReference type="GO" id="GO:0046854">
    <property type="term" value="P:phosphatidylinositol phosphate biosynthetic process"/>
    <property type="evidence" value="ECO:0007669"/>
    <property type="project" value="TreeGrafter"/>
</dbReference>
<feature type="compositionally biased region" description="Low complexity" evidence="5">
    <location>
        <begin position="15"/>
        <end position="36"/>
    </location>
</feature>
<dbReference type="PANTHER" id="PTHR12400">
    <property type="entry name" value="INOSITOL POLYPHOSPHATE KINASE"/>
    <property type="match status" value="1"/>
</dbReference>
<feature type="region of interest" description="Disordered" evidence="5">
    <location>
        <begin position="751"/>
        <end position="893"/>
    </location>
</feature>
<feature type="compositionally biased region" description="Basic and acidic residues" evidence="5">
    <location>
        <begin position="854"/>
        <end position="865"/>
    </location>
</feature>
<feature type="region of interest" description="Disordered" evidence="5">
    <location>
        <begin position="917"/>
        <end position="1062"/>
    </location>
</feature>
<keyword evidence="7" id="KW-1185">Reference proteome</keyword>
<feature type="compositionally biased region" description="Low complexity" evidence="5">
    <location>
        <begin position="498"/>
        <end position="511"/>
    </location>
</feature>
<evidence type="ECO:0000256" key="1">
    <source>
        <dbReference type="ARBA" id="ARBA00007374"/>
    </source>
</evidence>
<evidence type="ECO:0000313" key="7">
    <source>
        <dbReference type="Proteomes" id="UP000245946"/>
    </source>
</evidence>
<feature type="compositionally biased region" description="Polar residues" evidence="5">
    <location>
        <begin position="86"/>
        <end position="98"/>
    </location>
</feature>
<feature type="compositionally biased region" description="Polar residues" evidence="5">
    <location>
        <begin position="754"/>
        <end position="769"/>
    </location>
</feature>
<feature type="compositionally biased region" description="Low complexity" evidence="5">
    <location>
        <begin position="357"/>
        <end position="371"/>
    </location>
</feature>
<dbReference type="OrthoDB" id="2573163at2759"/>
<feature type="region of interest" description="Disordered" evidence="5">
    <location>
        <begin position="1075"/>
        <end position="1171"/>
    </location>
</feature>
<dbReference type="GO" id="GO:0008440">
    <property type="term" value="F:inositol-1,4,5-trisphosphate 3-kinase activity"/>
    <property type="evidence" value="ECO:0007669"/>
    <property type="project" value="TreeGrafter"/>
</dbReference>
<feature type="compositionally biased region" description="Basic and acidic residues" evidence="5">
    <location>
        <begin position="717"/>
        <end position="728"/>
    </location>
</feature>
<feature type="region of interest" description="Disordered" evidence="5">
    <location>
        <begin position="324"/>
        <end position="605"/>
    </location>
</feature>
<sequence>MSQSPAAEALRDASRAASDAASAEASTARPSSTSARPILESKPSQAVYAPGATLSPVSSSGLHISLPPGVPVPESSVFSPPPSRGTVLTQLSRSQHAQAVSLAGASMGAKPTDAKVSSPRDDVSQRRDSARPAEVPEALPSPALRMDRASLGDERRLTASPSTSTSAGARAETAGPGAADDAHSHERPRDASVHSPSFVDPFTSERSPARSQPRGALRAQLRAPSSHQRSGSSDSAVQPQGGRQASFSGGAGHDTFSPSLFFPKSARSTPGRGLGSTADEDCEDADYFPDTDISRGLPRDLDLTLPPAMLSSGRKASVSLQLFKETSSQSTSVGDDAEDVDGGSEALAGLPGRRKTTTPATARAASSAAPKDAAERVALTSPSIGQAPRPLHEPLPPLRPEGSAPTLARPTAEQNEAHLATALRPATPSTLLLGRDQVSSGSALSMQEAAPAQGRSGSERLPADEASHSIARSCAAPRLHEPAVDTSIGGSWQRVSAERLSSGSSSDGASSSREDDFEDDDEDDDEADGRRGSEDGSCDGQRTEQQCAGSRSKIHDSPSARSALEASPRSAGTGMSPRADSRDTRSPAWSTALARSGSASRPPTVVQLQPYNNQVGGHSAIFQFSRRAVCKPLVSRENEFYEAIERDFPRLLSFIPQYLGVLNVTYRHVDRTSADPDGVEAEPDAGSSKAELLASPSRGRSGVSRRVSEQASAPKRRIFDGQDEHDQEVPEVALDQNRHIIPEWMLRRSGVASAGSTTKSANATPSRSRNASRPRHEHARAGNSLERHASLSHLSASADALPSPRLRPGTDSTPRGAAHTPGASRLGPDEQASTPGSRGQHHVSPAYDFSAHPRSWDAAHEERGSLRSADATGSVSSASRAEGAGGGASIVGRGCTSVNRRLQEQVLREVFSSPLLKDDELDNDGWSRTRKSARRNRKRLEKAWEDSEEGSARAAARDTTQQQAGAPPLTETVRHPHTPCQAQPAPRSDDPAVNIDPSRSDMPAGGASDRLAMPAHASDAPELAYESLSASADDGSEAPIHDGPRTAPLAQSPRRFRRVHSDAALTLNSRAAFGLTPMTSGVSTPQQQHSACASPSRSSKVRQPQSSSAGVPSSADRRASPARSREESVEQPLFEMDDADRLADSSKPLDEPAPSEKPRLSESARPDPSPARQQQFLLMEDLTGRLRSPCVLDLKMGTRQYGLDATDAKRRSQTKKCDKTTSRTHGVRICGMQVFDALQRTYVFQDKYFGRKVAPEDFPRALGRFFHDGRRLLLHHVPVILEKLYRLAALINVLAGYRFYASSLLFIYDGDEETQARLEAEFEARVGRGTAGFSPNLLDSLDASPLLLASDDPRRLAQAGAPTHEQDSRIAAQSSASIGSAMSSMHLSSPRVQAALVSSASPNPASLVSVSASMSSASRSPALSPVLSQSSPMVPSSGPPRRRRRRGEINIRIIDFAHCTTGSDFFYPAHDDEQPPSSSMPVARFPPQLRDGPDSGYLYGLQHLAASFEEIWALERQRRCDDRHADALAAGASAQEAAAAAEAADVGELRVEGSDVFDSIFGPDGLDGYVST</sequence>
<feature type="compositionally biased region" description="Basic and acidic residues" evidence="5">
    <location>
        <begin position="457"/>
        <end position="467"/>
    </location>
</feature>
<feature type="compositionally biased region" description="Low complexity" evidence="5">
    <location>
        <begin position="873"/>
        <end position="882"/>
    </location>
</feature>
<evidence type="ECO:0000256" key="5">
    <source>
        <dbReference type="SAM" id="MobiDB-lite"/>
    </source>
</evidence>
<feature type="compositionally biased region" description="Polar residues" evidence="5">
    <location>
        <begin position="1077"/>
        <end position="1110"/>
    </location>
</feature>
<feature type="compositionally biased region" description="Low complexity" evidence="5">
    <location>
        <begin position="158"/>
        <end position="171"/>
    </location>
</feature>
<feature type="compositionally biased region" description="Basic and acidic residues" evidence="5">
    <location>
        <begin position="1139"/>
        <end position="1165"/>
    </location>
</feature>
<dbReference type="GeneID" id="37267108"/>
<feature type="region of interest" description="Disordered" evidence="5">
    <location>
        <begin position="675"/>
        <end position="728"/>
    </location>
</feature>
<dbReference type="SUPFAM" id="SSF56104">
    <property type="entry name" value="SAICAR synthase-like"/>
    <property type="match status" value="1"/>
</dbReference>